<name>A0A7C1FQV9_9CHLR</name>
<dbReference type="FunFam" id="2.30.33.40:FF:000001">
    <property type="entry name" value="10 kDa chaperonin"/>
    <property type="match status" value="1"/>
</dbReference>
<sequence length="96" mass="10367">MNTNGNNPGIQPLGARVLLKPIEQEDRTSSGLYLPETAKEKPQLGLVIAVGDDEEASKLQVNDKVLFAKYSGTEVSYKGDTFLLMDVSDVLARVTG</sequence>
<keyword evidence="3" id="KW-0963">Cytoplasm</keyword>
<dbReference type="GO" id="GO:0046872">
    <property type="term" value="F:metal ion binding"/>
    <property type="evidence" value="ECO:0007669"/>
    <property type="project" value="TreeGrafter"/>
</dbReference>
<dbReference type="InterPro" id="IPR037124">
    <property type="entry name" value="Chaperonin_GroES_sf"/>
</dbReference>
<dbReference type="GO" id="GO:0051082">
    <property type="term" value="F:unfolded protein binding"/>
    <property type="evidence" value="ECO:0007669"/>
    <property type="project" value="TreeGrafter"/>
</dbReference>
<gene>
    <name evidence="3" type="primary">groES</name>
    <name evidence="3" type="synonym">groS</name>
    <name evidence="5" type="ORF">ENQ20_06545</name>
</gene>
<evidence type="ECO:0000256" key="4">
    <source>
        <dbReference type="RuleBase" id="RU000535"/>
    </source>
</evidence>
<comment type="caution">
    <text evidence="5">The sequence shown here is derived from an EMBL/GenBank/DDBJ whole genome shotgun (WGS) entry which is preliminary data.</text>
</comment>
<dbReference type="Gene3D" id="2.30.33.40">
    <property type="entry name" value="GroES chaperonin"/>
    <property type="match status" value="1"/>
</dbReference>
<comment type="function">
    <text evidence="3 4">Together with the chaperonin GroEL, plays an essential role in assisting protein folding. The GroEL-GroES system forms a nano-cage that allows encapsulation of the non-native substrate proteins and provides a physical environment optimized to promote and accelerate protein folding. GroES binds to the apical surface of the GroEL ring, thereby capping the opening of the GroEL channel.</text>
</comment>
<comment type="subunit">
    <text evidence="3">Heptamer of 7 subunits arranged in a ring. Interacts with the chaperonin GroEL.</text>
</comment>
<dbReference type="InterPro" id="IPR020818">
    <property type="entry name" value="Chaperonin_GroES"/>
</dbReference>
<dbReference type="GO" id="GO:0051087">
    <property type="term" value="F:protein-folding chaperone binding"/>
    <property type="evidence" value="ECO:0007669"/>
    <property type="project" value="TreeGrafter"/>
</dbReference>
<proteinExistence type="inferred from homology"/>
<dbReference type="Pfam" id="PF00166">
    <property type="entry name" value="Cpn10"/>
    <property type="match status" value="1"/>
</dbReference>
<dbReference type="CDD" id="cd00320">
    <property type="entry name" value="cpn10"/>
    <property type="match status" value="1"/>
</dbReference>
<organism evidence="5">
    <name type="scientific">Caldilinea aerophila</name>
    <dbReference type="NCBI Taxonomy" id="133453"/>
    <lineage>
        <taxon>Bacteria</taxon>
        <taxon>Bacillati</taxon>
        <taxon>Chloroflexota</taxon>
        <taxon>Caldilineae</taxon>
        <taxon>Caldilineales</taxon>
        <taxon>Caldilineaceae</taxon>
        <taxon>Caldilinea</taxon>
    </lineage>
</organism>
<protein>
    <recommendedName>
        <fullName evidence="3">Co-chaperonin GroES</fullName>
    </recommendedName>
    <alternativeName>
        <fullName evidence="3">10 kDa chaperonin</fullName>
    </alternativeName>
    <alternativeName>
        <fullName evidence="3">Chaperonin-10</fullName>
        <shortName evidence="3">Cpn10</shortName>
    </alternativeName>
</protein>
<dbReference type="PRINTS" id="PR00297">
    <property type="entry name" value="CHAPERONIN10"/>
</dbReference>
<accession>A0A7C1FQV9</accession>
<dbReference type="SMART" id="SM00883">
    <property type="entry name" value="Cpn10"/>
    <property type="match status" value="1"/>
</dbReference>
<dbReference type="EMBL" id="DSMG01000074">
    <property type="protein sequence ID" value="HDX31140.1"/>
    <property type="molecule type" value="Genomic_DNA"/>
</dbReference>
<comment type="similarity">
    <text evidence="1 3 4">Belongs to the GroES chaperonin family.</text>
</comment>
<keyword evidence="2 3" id="KW-0143">Chaperone</keyword>
<dbReference type="AlphaFoldDB" id="A0A7C1FQV9"/>
<reference evidence="5" key="1">
    <citation type="journal article" date="2020" name="mSystems">
        <title>Genome- and Community-Level Interaction Insights into Carbon Utilization and Element Cycling Functions of Hydrothermarchaeota in Hydrothermal Sediment.</title>
        <authorList>
            <person name="Zhou Z."/>
            <person name="Liu Y."/>
            <person name="Xu W."/>
            <person name="Pan J."/>
            <person name="Luo Z.H."/>
            <person name="Li M."/>
        </authorList>
    </citation>
    <scope>NUCLEOTIDE SEQUENCE [LARGE SCALE GENOMIC DNA]</scope>
    <source>
        <strain evidence="5">SpSt-289</strain>
    </source>
</reference>
<dbReference type="PANTHER" id="PTHR10772">
    <property type="entry name" value="10 KDA HEAT SHOCK PROTEIN"/>
    <property type="match status" value="1"/>
</dbReference>
<dbReference type="InterPro" id="IPR011032">
    <property type="entry name" value="GroES-like_sf"/>
</dbReference>
<evidence type="ECO:0000313" key="5">
    <source>
        <dbReference type="EMBL" id="HDX31140.1"/>
    </source>
</evidence>
<dbReference type="GO" id="GO:0044183">
    <property type="term" value="F:protein folding chaperone"/>
    <property type="evidence" value="ECO:0007669"/>
    <property type="project" value="InterPro"/>
</dbReference>
<evidence type="ECO:0000256" key="1">
    <source>
        <dbReference type="ARBA" id="ARBA00006975"/>
    </source>
</evidence>
<dbReference type="HAMAP" id="MF_00580">
    <property type="entry name" value="CH10"/>
    <property type="match status" value="1"/>
</dbReference>
<dbReference type="PANTHER" id="PTHR10772:SF63">
    <property type="entry name" value="20 KDA CHAPERONIN, CHLOROPLASTIC"/>
    <property type="match status" value="1"/>
</dbReference>
<evidence type="ECO:0000256" key="3">
    <source>
        <dbReference type="HAMAP-Rule" id="MF_00580"/>
    </source>
</evidence>
<evidence type="ECO:0000256" key="2">
    <source>
        <dbReference type="ARBA" id="ARBA00023186"/>
    </source>
</evidence>
<dbReference type="GO" id="GO:0005524">
    <property type="term" value="F:ATP binding"/>
    <property type="evidence" value="ECO:0007669"/>
    <property type="project" value="InterPro"/>
</dbReference>
<dbReference type="GO" id="GO:0005737">
    <property type="term" value="C:cytoplasm"/>
    <property type="evidence" value="ECO:0007669"/>
    <property type="project" value="UniProtKB-SubCell"/>
</dbReference>
<dbReference type="SUPFAM" id="SSF50129">
    <property type="entry name" value="GroES-like"/>
    <property type="match status" value="1"/>
</dbReference>
<comment type="subcellular location">
    <subcellularLocation>
        <location evidence="3">Cytoplasm</location>
    </subcellularLocation>
</comment>